<keyword evidence="2" id="KW-1185">Reference proteome</keyword>
<proteinExistence type="predicted"/>
<dbReference type="Proteomes" id="UP000294588">
    <property type="component" value="Unassembled WGS sequence"/>
</dbReference>
<gene>
    <name evidence="1" type="ORF">E0946_04765</name>
</gene>
<protein>
    <submittedName>
        <fullName evidence="1">MFS transporter</fullName>
    </submittedName>
</protein>
<dbReference type="EMBL" id="SMOG01000013">
    <property type="protein sequence ID" value="TDF72871.1"/>
    <property type="molecule type" value="Genomic_DNA"/>
</dbReference>
<reference evidence="1" key="1">
    <citation type="submission" date="2019-03" db="EMBL/GenBank/DDBJ databases">
        <title>Candidatus Syntrophosphaera thermopropionivorans: a novel player in syntrophic propionate oxidation during anaerobic digestion.</title>
        <authorList>
            <person name="Dyksma S."/>
        </authorList>
    </citation>
    <scope>NUCLEOTIDE SEQUENCE</scope>
    <source>
        <strain evidence="1">W5</strain>
    </source>
</reference>
<evidence type="ECO:0000313" key="1">
    <source>
        <dbReference type="EMBL" id="TDF72871.1"/>
    </source>
</evidence>
<comment type="caution">
    <text evidence="1">The sequence shown here is derived from an EMBL/GenBank/DDBJ whole genome shotgun (WGS) entry which is preliminary data.</text>
</comment>
<accession>A0AC61QIV8</accession>
<organism evidence="1 2">
    <name type="scientific">Candidatus Syntrophosphaera thermopropionivorans</name>
    <dbReference type="NCBI Taxonomy" id="2593015"/>
    <lineage>
        <taxon>Bacteria</taxon>
        <taxon>Pseudomonadati</taxon>
        <taxon>Candidatus Cloacimonadota</taxon>
        <taxon>Candidatus Cloacimonadia</taxon>
        <taxon>Candidatus Cloacimonadales</taxon>
        <taxon>Candidatus Cloacimonadaceae</taxon>
        <taxon>Candidatus Syntrophosphaera</taxon>
    </lineage>
</organism>
<name>A0AC61QIV8_9BACT</name>
<evidence type="ECO:0000313" key="2">
    <source>
        <dbReference type="Proteomes" id="UP000294588"/>
    </source>
</evidence>
<sequence length="402" mass="44613">MKKFFQRIVDFLGMNSSLAGMLLMVILVGMGEKMAERFLPLYIIAMGGTPIIIGLLNGLDNLLSALYSYPGGWLAEKLGYKKALAIFNLMAIFGYLIVVLFPTWQAVLIGAIFFISWTAISLPATMSLISSVVPANRRSMGVSLNSIVKRIPMALGPIMGGALIMKFGRIQGVRYAFIVAIILAIVALFVQQKLIVEPPVEKKTKQKKGSRRFSKNLTNLLVSDILVRFCEQIPYAFVVVWVVENNHISEMQFGILTAIEMVTAMLIYIPVAYLADRSTRKPYVAITFFNFTIFPIVLLFSKTFPALIFAFIIRGLKEFGEPTRKALIMDLAPEDSKAWTFGTYYFIRDVIVSVAAFAGAFLWKVSPALNFLIAAGFGLLGTLYFILKVHSTPVPQTAINPE</sequence>